<sequence>MKRLAVVALAGMAMVGGGRVLAVTINDSIDRFSGVRTISWAPIPSGPNQFVLTSALYGDKDMAVSRLSIEILTYSDTQQYRSCNHVYWLADGKPVAGMATDYSAEITSGTVIERFKLRPAEGALENLASAQKVEFKVCNTEVVVSENDLNGFKAVFAKTRK</sequence>
<keyword evidence="1" id="KW-0732">Signal</keyword>
<accession>A0A177SA92</accession>
<name>A0A177SA92_PSEPU</name>
<evidence type="ECO:0000313" key="3">
    <source>
        <dbReference type="Proteomes" id="UP000077752"/>
    </source>
</evidence>
<dbReference type="Proteomes" id="UP000077752">
    <property type="component" value="Unassembled WGS sequence"/>
</dbReference>
<proteinExistence type="predicted"/>
<organism evidence="2 3">
    <name type="scientific">Pseudomonas putida</name>
    <name type="common">Arthrobacter siderocapsulatus</name>
    <dbReference type="NCBI Taxonomy" id="303"/>
    <lineage>
        <taxon>Bacteria</taxon>
        <taxon>Pseudomonadati</taxon>
        <taxon>Pseudomonadota</taxon>
        <taxon>Gammaproteobacteria</taxon>
        <taxon>Pseudomonadales</taxon>
        <taxon>Pseudomonadaceae</taxon>
        <taxon>Pseudomonas</taxon>
    </lineage>
</organism>
<evidence type="ECO:0000313" key="2">
    <source>
        <dbReference type="EMBL" id="OAI84867.1"/>
    </source>
</evidence>
<gene>
    <name evidence="2" type="ORF">AYO28_03015</name>
</gene>
<protein>
    <submittedName>
        <fullName evidence="2">Uncharacterized protein</fullName>
    </submittedName>
</protein>
<evidence type="ECO:0000256" key="1">
    <source>
        <dbReference type="SAM" id="SignalP"/>
    </source>
</evidence>
<feature type="chain" id="PRO_5008073356" evidence="1">
    <location>
        <begin position="23"/>
        <end position="161"/>
    </location>
</feature>
<dbReference type="AlphaFoldDB" id="A0A177SA92"/>
<feature type="signal peptide" evidence="1">
    <location>
        <begin position="1"/>
        <end position="22"/>
    </location>
</feature>
<reference evidence="2 3" key="1">
    <citation type="submission" date="2016-03" db="EMBL/GenBank/DDBJ databases">
        <title>Draft Genome Assembly of Pseudomonas putida strain CBF10-2.</title>
        <authorList>
            <person name="Iyer R.S."/>
            <person name="Damania A."/>
        </authorList>
    </citation>
    <scope>NUCLEOTIDE SEQUENCE [LARGE SCALE GENOMIC DNA]</scope>
    <source>
        <strain evidence="2 3">CBF10-2</strain>
    </source>
</reference>
<dbReference type="EMBL" id="LUCV01000049">
    <property type="protein sequence ID" value="OAI84867.1"/>
    <property type="molecule type" value="Genomic_DNA"/>
</dbReference>
<comment type="caution">
    <text evidence="2">The sequence shown here is derived from an EMBL/GenBank/DDBJ whole genome shotgun (WGS) entry which is preliminary data.</text>
</comment>
<dbReference type="RefSeq" id="WP_064304651.1">
    <property type="nucleotide sequence ID" value="NZ_LUCV01000049.1"/>
</dbReference>